<dbReference type="RefSeq" id="YP_009189613.1">
    <property type="nucleotide sequence ID" value="NC_028676.1"/>
</dbReference>
<dbReference type="KEGG" id="vg:26517911"/>
<evidence type="ECO:0000313" key="2">
    <source>
        <dbReference type="EMBL" id="AKE44859.1"/>
    </source>
</evidence>
<feature type="transmembrane region" description="Helical" evidence="1">
    <location>
        <begin position="12"/>
        <end position="32"/>
    </location>
</feature>
<gene>
    <name evidence="2" type="ORF">Sm_phiM9_232</name>
</gene>
<keyword evidence="3" id="KW-1185">Reference proteome</keyword>
<proteinExistence type="predicted"/>
<dbReference type="Proteomes" id="UP000033804">
    <property type="component" value="Segment"/>
</dbReference>
<keyword evidence="1" id="KW-1133">Transmembrane helix</keyword>
<name>A0A0F6THB0_9CAUD</name>
<protein>
    <submittedName>
        <fullName evidence="2">Uncharacterized protein</fullName>
    </submittedName>
</protein>
<dbReference type="GeneID" id="26517911"/>
<sequence>MIVLFDVDFSLAFQVVNVGGFACHVIFLSRMFSDLKRQVLTFD</sequence>
<keyword evidence="1" id="KW-0472">Membrane</keyword>
<reference evidence="3" key="2">
    <citation type="submission" date="2015-03" db="EMBL/GenBank/DDBJ databases">
        <title>The genome and structure of Sinorhizobium meliloti phage phiM9.</title>
        <authorList>
            <person name="Johnson M.C."/>
            <person name="Tatum K.B."/>
            <person name="Lynn J.S."/>
            <person name="Brewer T.E."/>
            <person name="Washburn B.K."/>
            <person name="Stroupe M.E."/>
            <person name="Jones K.M."/>
        </authorList>
    </citation>
    <scope>NUCLEOTIDE SEQUENCE [LARGE SCALE GENOMIC DNA]</scope>
</reference>
<reference evidence="2 3" key="1">
    <citation type="journal article" date="2015" name="J. Virol.">
        <title>Sinorhizobium meliloti Phage ?M9 Defines a New Group of T4 Superfamily Phages with Unusual Genomic Features but a Common T=16 Capsid.</title>
        <authorList>
            <person name="Johnson M.C."/>
            <person name="Tatum K.B."/>
            <person name="Lynn J.S."/>
            <person name="Brewer T.E."/>
            <person name="Lu S."/>
            <person name="Washburn B.K."/>
            <person name="Stroupe M.E."/>
            <person name="Jones K.M."/>
        </authorList>
    </citation>
    <scope>NUCLEOTIDE SEQUENCE [LARGE SCALE GENOMIC DNA]</scope>
</reference>
<keyword evidence="1" id="KW-0812">Transmembrane</keyword>
<dbReference type="EMBL" id="KP881232">
    <property type="protein sequence ID" value="AKE44859.1"/>
    <property type="molecule type" value="Genomic_DNA"/>
</dbReference>
<accession>A0A0F6THB0</accession>
<evidence type="ECO:0000256" key="1">
    <source>
        <dbReference type="SAM" id="Phobius"/>
    </source>
</evidence>
<evidence type="ECO:0000313" key="3">
    <source>
        <dbReference type="Proteomes" id="UP000033804"/>
    </source>
</evidence>
<organism evidence="2 3">
    <name type="scientific">Sinorhizobium phage phiM9</name>
    <dbReference type="NCBI Taxonomy" id="1636182"/>
    <lineage>
        <taxon>Viruses</taxon>
        <taxon>Duplodnaviria</taxon>
        <taxon>Heunggongvirae</taxon>
        <taxon>Uroviricota</taxon>
        <taxon>Caudoviricetes</taxon>
        <taxon>Pootjesviridae</taxon>
        <taxon>Emnonavirus</taxon>
        <taxon>Emnonavirus phiM9</taxon>
    </lineage>
</organism>